<keyword evidence="1" id="KW-0175">Coiled coil</keyword>
<feature type="non-terminal residue" evidence="2">
    <location>
        <position position="381"/>
    </location>
</feature>
<keyword evidence="2" id="KW-0378">Hydrolase</keyword>
<sequence>GGLESARRAEQRLARLAGERDALDRQERADEDVRVEAETWLDGWEETRAALQARIESAQEAAGRADQLAVQREPARLRLAAARLRDQLAGDTDSSAEAVARAREQSLRARARWLDVKERRLNGIAAELAAQLTDGDPCAVCGATEHPAPARKDAGHVDREAEEAALTASQRAEERLAEAERGLGVVREALAAATAEAGGLQTSRLAEAADELERRYALARRDASALHAAHEESRRAEAEHERRTAARQQAAVRTAARVGHRERLDGEQAALEAELAEARGRAASVAERAAQLERRVALLTDAVDSARDAEDSARRLKEADARLADAAFRAGFDTPRAAADALLDDAGHRDLQRRLDAWQSEEAAVRTVLAEADTAAAAHRP</sequence>
<proteinExistence type="predicted"/>
<keyword evidence="2" id="KW-0540">Nuclease</keyword>
<feature type="non-terminal residue" evidence="2">
    <location>
        <position position="1"/>
    </location>
</feature>
<dbReference type="PANTHER" id="PTHR32114">
    <property type="entry name" value="ABC TRANSPORTER ABCH.3"/>
    <property type="match status" value="1"/>
</dbReference>
<evidence type="ECO:0000313" key="2">
    <source>
        <dbReference type="EMBL" id="EGX54460.1"/>
    </source>
</evidence>
<accession>G2GPV5</accession>
<gene>
    <name evidence="2" type="ORF">SZN_37848</name>
</gene>
<comment type="caution">
    <text evidence="2">The sequence shown here is derived from an EMBL/GenBank/DDBJ whole genome shotgun (WGS) entry which is preliminary data.</text>
</comment>
<protein>
    <submittedName>
        <fullName evidence="2">Exonuclease</fullName>
    </submittedName>
</protein>
<name>G2GPV5_9ACTN</name>
<keyword evidence="3" id="KW-1185">Reference proteome</keyword>
<dbReference type="PANTHER" id="PTHR32114:SF2">
    <property type="entry name" value="ABC TRANSPORTER ABCH.3"/>
    <property type="match status" value="1"/>
</dbReference>
<organism evidence="2 3">
    <name type="scientific">Streptomyces zinciresistens K42</name>
    <dbReference type="NCBI Taxonomy" id="700597"/>
    <lineage>
        <taxon>Bacteria</taxon>
        <taxon>Bacillati</taxon>
        <taxon>Actinomycetota</taxon>
        <taxon>Actinomycetes</taxon>
        <taxon>Kitasatosporales</taxon>
        <taxon>Streptomycetaceae</taxon>
        <taxon>Streptomyces</taxon>
    </lineage>
</organism>
<feature type="coiled-coil region" evidence="1">
    <location>
        <begin position="6"/>
        <end position="68"/>
    </location>
</feature>
<dbReference type="Proteomes" id="UP000004217">
    <property type="component" value="Unassembled WGS sequence"/>
</dbReference>
<evidence type="ECO:0000256" key="1">
    <source>
        <dbReference type="SAM" id="Coils"/>
    </source>
</evidence>
<evidence type="ECO:0000313" key="3">
    <source>
        <dbReference type="Proteomes" id="UP000004217"/>
    </source>
</evidence>
<dbReference type="GO" id="GO:0004527">
    <property type="term" value="F:exonuclease activity"/>
    <property type="evidence" value="ECO:0007669"/>
    <property type="project" value="UniProtKB-KW"/>
</dbReference>
<dbReference type="EMBL" id="AGBF01000451">
    <property type="protein sequence ID" value="EGX54460.1"/>
    <property type="molecule type" value="Genomic_DNA"/>
</dbReference>
<keyword evidence="2" id="KW-0269">Exonuclease</keyword>
<dbReference type="AlphaFoldDB" id="G2GPV5"/>
<feature type="coiled-coil region" evidence="1">
    <location>
        <begin position="202"/>
        <end position="309"/>
    </location>
</feature>
<reference evidence="2 3" key="1">
    <citation type="submission" date="2011-08" db="EMBL/GenBank/DDBJ databases">
        <authorList>
            <person name="Lin Y."/>
            <person name="Hao X."/>
            <person name="Johnstone L."/>
            <person name="Miller S.J."/>
            <person name="Wei G."/>
            <person name="Rensing C."/>
        </authorList>
    </citation>
    <scope>NUCLEOTIDE SEQUENCE [LARGE SCALE GENOMIC DNA]</scope>
    <source>
        <strain evidence="2 3">K42</strain>
    </source>
</reference>